<keyword evidence="8 12" id="KW-1133">Transmembrane helix</keyword>
<evidence type="ECO:0000313" key="14">
    <source>
        <dbReference type="EMBL" id="QJB68114.1"/>
    </source>
</evidence>
<dbReference type="GO" id="GO:0015450">
    <property type="term" value="F:protein-transporting ATPase activity"/>
    <property type="evidence" value="ECO:0007669"/>
    <property type="project" value="UniProtKB-UniRule"/>
</dbReference>
<keyword evidence="10 12" id="KW-0472">Membrane</keyword>
<name>A0A6H2DIF5_9SPHN</name>
<evidence type="ECO:0000256" key="9">
    <source>
        <dbReference type="ARBA" id="ARBA00023010"/>
    </source>
</evidence>
<feature type="region of interest" description="Disordered" evidence="13">
    <location>
        <begin position="113"/>
        <end position="136"/>
    </location>
</feature>
<evidence type="ECO:0000313" key="15">
    <source>
        <dbReference type="Proteomes" id="UP000501600"/>
    </source>
</evidence>
<dbReference type="GO" id="GO:0043952">
    <property type="term" value="P:protein transport by the Sec complex"/>
    <property type="evidence" value="ECO:0007669"/>
    <property type="project" value="TreeGrafter"/>
</dbReference>
<evidence type="ECO:0000256" key="13">
    <source>
        <dbReference type="SAM" id="MobiDB-lite"/>
    </source>
</evidence>
<comment type="subcellular location">
    <subcellularLocation>
        <location evidence="1 12">Cell membrane</location>
        <topology evidence="1 12">Multi-pass membrane protein</topology>
    </subcellularLocation>
</comment>
<dbReference type="Pfam" id="PF03840">
    <property type="entry name" value="SecG"/>
    <property type="match status" value="1"/>
</dbReference>
<evidence type="ECO:0000256" key="6">
    <source>
        <dbReference type="ARBA" id="ARBA00022692"/>
    </source>
</evidence>
<dbReference type="Proteomes" id="UP000501600">
    <property type="component" value="Chromosome"/>
</dbReference>
<dbReference type="InterPro" id="IPR004692">
    <property type="entry name" value="SecG"/>
</dbReference>
<evidence type="ECO:0000256" key="11">
    <source>
        <dbReference type="ARBA" id="ARBA00025182"/>
    </source>
</evidence>
<evidence type="ECO:0000256" key="8">
    <source>
        <dbReference type="ARBA" id="ARBA00022989"/>
    </source>
</evidence>
<keyword evidence="5 12" id="KW-1003">Cell membrane</keyword>
<dbReference type="EMBL" id="CP051217">
    <property type="protein sequence ID" value="QJB68114.1"/>
    <property type="molecule type" value="Genomic_DNA"/>
</dbReference>
<dbReference type="AlphaFoldDB" id="A0A6H2DIF5"/>
<dbReference type="KEGG" id="phao:HF685_01310"/>
<dbReference type="PANTHER" id="PTHR34182">
    <property type="entry name" value="PROTEIN-EXPORT MEMBRANE PROTEIN SECG"/>
    <property type="match status" value="1"/>
</dbReference>
<keyword evidence="6 12" id="KW-0812">Transmembrane</keyword>
<comment type="caution">
    <text evidence="12">Lacks conserved residue(s) required for the propagation of feature annotation.</text>
</comment>
<protein>
    <recommendedName>
        <fullName evidence="3 12">Protein-export membrane protein SecG</fullName>
    </recommendedName>
</protein>
<evidence type="ECO:0000256" key="12">
    <source>
        <dbReference type="RuleBase" id="RU365087"/>
    </source>
</evidence>
<dbReference type="RefSeq" id="WP_168817925.1">
    <property type="nucleotide sequence ID" value="NZ_CP051217.1"/>
</dbReference>
<dbReference type="PRINTS" id="PR01651">
    <property type="entry name" value="SECGEXPORT"/>
</dbReference>
<keyword evidence="15" id="KW-1185">Reference proteome</keyword>
<comment type="function">
    <text evidence="11 12">Involved in protein export. Participates in an early event of protein translocation.</text>
</comment>
<evidence type="ECO:0000256" key="3">
    <source>
        <dbReference type="ARBA" id="ARBA00017876"/>
    </source>
</evidence>
<evidence type="ECO:0000256" key="2">
    <source>
        <dbReference type="ARBA" id="ARBA00008445"/>
    </source>
</evidence>
<sequence length="136" mass="13268">MFLFLTVVQAIVAAMLVGVILMQKSEGGGLGVGGSPSGMMSARGAADLLTRTTTVLAVLFVSLSVALAVLAAAEGKPDTIDQTLQRDTSAPIVAPADPADAVPLAGDDPLAAAAAAAADGEGDDAPATNGAVPLDQ</sequence>
<evidence type="ECO:0000256" key="7">
    <source>
        <dbReference type="ARBA" id="ARBA00022927"/>
    </source>
</evidence>
<accession>A0A6H2DIF5</accession>
<evidence type="ECO:0000256" key="5">
    <source>
        <dbReference type="ARBA" id="ARBA00022475"/>
    </source>
</evidence>
<dbReference type="PANTHER" id="PTHR34182:SF1">
    <property type="entry name" value="PROTEIN-EXPORT MEMBRANE PROTEIN SECG"/>
    <property type="match status" value="1"/>
</dbReference>
<organism evidence="14 15">
    <name type="scientific">Parasphingorhabdus halotolerans</name>
    <dbReference type="NCBI Taxonomy" id="2725558"/>
    <lineage>
        <taxon>Bacteria</taxon>
        <taxon>Pseudomonadati</taxon>
        <taxon>Pseudomonadota</taxon>
        <taxon>Alphaproteobacteria</taxon>
        <taxon>Sphingomonadales</taxon>
        <taxon>Sphingomonadaceae</taxon>
        <taxon>Parasphingorhabdus</taxon>
    </lineage>
</organism>
<gene>
    <name evidence="14" type="primary">secG</name>
    <name evidence="14" type="ORF">HF685_01310</name>
</gene>
<keyword evidence="4 12" id="KW-0813">Transport</keyword>
<dbReference type="GO" id="GO:0005886">
    <property type="term" value="C:plasma membrane"/>
    <property type="evidence" value="ECO:0007669"/>
    <property type="project" value="UniProtKB-SubCell"/>
</dbReference>
<comment type="similarity">
    <text evidence="2 12">Belongs to the SecG family.</text>
</comment>
<proteinExistence type="inferred from homology"/>
<keyword evidence="9 12" id="KW-0811">Translocation</keyword>
<reference evidence="14 15" key="1">
    <citation type="submission" date="2020-04" db="EMBL/GenBank/DDBJ databases">
        <title>Genome sequence for Sphingorhabdus sp. strain M1.</title>
        <authorList>
            <person name="Park S.-J."/>
        </authorList>
    </citation>
    <scope>NUCLEOTIDE SEQUENCE [LARGE SCALE GENOMIC DNA]</scope>
    <source>
        <strain evidence="14 15">JK6</strain>
    </source>
</reference>
<dbReference type="GO" id="GO:0009306">
    <property type="term" value="P:protein secretion"/>
    <property type="evidence" value="ECO:0007669"/>
    <property type="project" value="UniProtKB-UniRule"/>
</dbReference>
<keyword evidence="7 12" id="KW-0653">Protein transport</keyword>
<evidence type="ECO:0000256" key="4">
    <source>
        <dbReference type="ARBA" id="ARBA00022448"/>
    </source>
</evidence>
<evidence type="ECO:0000256" key="10">
    <source>
        <dbReference type="ARBA" id="ARBA00023136"/>
    </source>
</evidence>
<evidence type="ECO:0000256" key="1">
    <source>
        <dbReference type="ARBA" id="ARBA00004651"/>
    </source>
</evidence>
<feature type="transmembrane region" description="Helical" evidence="12">
    <location>
        <begin position="53"/>
        <end position="73"/>
    </location>
</feature>
<dbReference type="NCBIfam" id="TIGR00810">
    <property type="entry name" value="secG"/>
    <property type="match status" value="1"/>
</dbReference>
<dbReference type="GO" id="GO:0065002">
    <property type="term" value="P:intracellular protein transmembrane transport"/>
    <property type="evidence" value="ECO:0007669"/>
    <property type="project" value="TreeGrafter"/>
</dbReference>